<evidence type="ECO:0000313" key="3">
    <source>
        <dbReference type="Proteomes" id="UP000255467"/>
    </source>
</evidence>
<dbReference type="Proteomes" id="UP000255467">
    <property type="component" value="Unassembled WGS sequence"/>
</dbReference>
<dbReference type="PANTHER" id="PTHR34386">
    <property type="entry name" value="GLUTAREDOXIN"/>
    <property type="match status" value="1"/>
</dbReference>
<gene>
    <name evidence="2" type="ORF">NCTC1934_00657</name>
</gene>
<dbReference type="SUPFAM" id="SSF52833">
    <property type="entry name" value="Thioredoxin-like"/>
    <property type="match status" value="1"/>
</dbReference>
<dbReference type="Pfam" id="PF00462">
    <property type="entry name" value="Glutaredoxin"/>
    <property type="match status" value="1"/>
</dbReference>
<dbReference type="GO" id="GO:0045454">
    <property type="term" value="P:cell redox homeostasis"/>
    <property type="evidence" value="ECO:0007669"/>
    <property type="project" value="TreeGrafter"/>
</dbReference>
<organism evidence="2 3">
    <name type="scientific">Nocardia otitidiscaviarum</name>
    <dbReference type="NCBI Taxonomy" id="1823"/>
    <lineage>
        <taxon>Bacteria</taxon>
        <taxon>Bacillati</taxon>
        <taxon>Actinomycetota</taxon>
        <taxon>Actinomycetes</taxon>
        <taxon>Mycobacteriales</taxon>
        <taxon>Nocardiaceae</taxon>
        <taxon>Nocardia</taxon>
    </lineage>
</organism>
<feature type="domain" description="Glutaredoxin" evidence="1">
    <location>
        <begin position="10"/>
        <end position="64"/>
    </location>
</feature>
<dbReference type="GO" id="GO:0009055">
    <property type="term" value="F:electron transfer activity"/>
    <property type="evidence" value="ECO:0007669"/>
    <property type="project" value="TreeGrafter"/>
</dbReference>
<dbReference type="OrthoDB" id="8991911at2"/>
<dbReference type="RefSeq" id="WP_029931358.1">
    <property type="nucleotide sequence ID" value="NZ_JADLPU010000001.1"/>
</dbReference>
<evidence type="ECO:0000313" key="2">
    <source>
        <dbReference type="EMBL" id="SUA73220.1"/>
    </source>
</evidence>
<dbReference type="AlphaFoldDB" id="A0A378Y9J1"/>
<dbReference type="PANTHER" id="PTHR34386:SF1">
    <property type="entry name" value="GLUTAREDOXIN-LIKE PROTEIN NRDH"/>
    <property type="match status" value="1"/>
</dbReference>
<dbReference type="STRING" id="1406858.GCA_000710895_01320"/>
<sequence>MTADSAPELLVYRRAGCPYCSRMRRVLNRHGIVHSEIDIWKDPDAAAFVRSVADGNETVPTAVLKTEAREQHWVNPSPKRLIRTVAAEAPALAEGPRKFWSW</sequence>
<dbReference type="Gene3D" id="3.40.30.10">
    <property type="entry name" value="Glutaredoxin"/>
    <property type="match status" value="1"/>
</dbReference>
<dbReference type="InterPro" id="IPR051548">
    <property type="entry name" value="Grx-like_ET"/>
</dbReference>
<dbReference type="InterPro" id="IPR036249">
    <property type="entry name" value="Thioredoxin-like_sf"/>
</dbReference>
<dbReference type="InterPro" id="IPR002109">
    <property type="entry name" value="Glutaredoxin"/>
</dbReference>
<keyword evidence="3" id="KW-1185">Reference proteome</keyword>
<proteinExistence type="predicted"/>
<reference evidence="2 3" key="1">
    <citation type="submission" date="2018-06" db="EMBL/GenBank/DDBJ databases">
        <authorList>
            <consortium name="Pathogen Informatics"/>
            <person name="Doyle S."/>
        </authorList>
    </citation>
    <scope>NUCLEOTIDE SEQUENCE [LARGE SCALE GENOMIC DNA]</scope>
    <source>
        <strain evidence="2 3">NCTC1934</strain>
    </source>
</reference>
<accession>A0A378Y9J1</accession>
<dbReference type="PROSITE" id="PS51354">
    <property type="entry name" value="GLUTAREDOXIN_2"/>
    <property type="match status" value="1"/>
</dbReference>
<dbReference type="EMBL" id="UGRY01000002">
    <property type="protein sequence ID" value="SUA73220.1"/>
    <property type="molecule type" value="Genomic_DNA"/>
</dbReference>
<dbReference type="CDD" id="cd02976">
    <property type="entry name" value="NrdH"/>
    <property type="match status" value="1"/>
</dbReference>
<name>A0A378Y9J1_9NOCA</name>
<evidence type="ECO:0000259" key="1">
    <source>
        <dbReference type="Pfam" id="PF00462"/>
    </source>
</evidence>
<protein>
    <submittedName>
        <fullName evidence="2">Glutaredoxin-like protein</fullName>
    </submittedName>
</protein>